<proteinExistence type="predicted"/>
<evidence type="ECO:0000313" key="2">
    <source>
        <dbReference type="EnsemblMetazoa" id="XP_020910328.1"/>
    </source>
</evidence>
<accession>A0A913XV64</accession>
<feature type="compositionally biased region" description="Basic and acidic residues" evidence="1">
    <location>
        <begin position="123"/>
        <end position="135"/>
    </location>
</feature>
<dbReference type="Gene3D" id="2.20.70.10">
    <property type="match status" value="1"/>
</dbReference>
<dbReference type="AlphaFoldDB" id="A0A913XV64"/>
<evidence type="ECO:0000313" key="3">
    <source>
        <dbReference type="Proteomes" id="UP000887567"/>
    </source>
</evidence>
<reference evidence="2" key="1">
    <citation type="submission" date="2022-11" db="UniProtKB">
        <authorList>
            <consortium name="EnsemblMetazoa"/>
        </authorList>
    </citation>
    <scope>IDENTIFICATION</scope>
</reference>
<keyword evidence="3" id="KW-1185">Reference proteome</keyword>
<dbReference type="KEGG" id="epa:110248169"/>
<evidence type="ECO:0008006" key="4">
    <source>
        <dbReference type="Google" id="ProtNLM"/>
    </source>
</evidence>
<protein>
    <recommendedName>
        <fullName evidence="4">WW domain-containing protein</fullName>
    </recommendedName>
</protein>
<sequence>MDTKWIEYKCKSGHTLYYYNKVTGERKWPCSLIGDNQAMIGQPVINKDLCTQTDIGCPSSLEQSTETSPQQKPFVFHAEDVKDEEDSMDGDGIIDAMLKVLEKITDGNESEHLVEITNGKNNETTDKYVSNKDSDENMESEIQGGD</sequence>
<organism evidence="2 3">
    <name type="scientific">Exaiptasia diaphana</name>
    <name type="common">Tropical sea anemone</name>
    <name type="synonym">Aiptasia pulchella</name>
    <dbReference type="NCBI Taxonomy" id="2652724"/>
    <lineage>
        <taxon>Eukaryota</taxon>
        <taxon>Metazoa</taxon>
        <taxon>Cnidaria</taxon>
        <taxon>Anthozoa</taxon>
        <taxon>Hexacorallia</taxon>
        <taxon>Actiniaria</taxon>
        <taxon>Aiptasiidae</taxon>
        <taxon>Exaiptasia</taxon>
    </lineage>
</organism>
<dbReference type="GeneID" id="110248169"/>
<dbReference type="Proteomes" id="UP000887567">
    <property type="component" value="Unplaced"/>
</dbReference>
<evidence type="ECO:0000256" key="1">
    <source>
        <dbReference type="SAM" id="MobiDB-lite"/>
    </source>
</evidence>
<dbReference type="EnsemblMetazoa" id="XM_021054669.2">
    <property type="protein sequence ID" value="XP_020910328.1"/>
    <property type="gene ID" value="LOC110248169"/>
</dbReference>
<dbReference type="RefSeq" id="XP_020910328.1">
    <property type="nucleotide sequence ID" value="XM_021054669.2"/>
</dbReference>
<feature type="region of interest" description="Disordered" evidence="1">
    <location>
        <begin position="108"/>
        <end position="146"/>
    </location>
</feature>
<name>A0A913XV64_EXADI</name>